<evidence type="ECO:0000313" key="2">
    <source>
        <dbReference type="Proteomes" id="UP000654482"/>
    </source>
</evidence>
<reference evidence="1" key="1">
    <citation type="submission" date="2020-10" db="EMBL/GenBank/DDBJ databases">
        <authorList>
            <person name="Castelo-Branco R."/>
            <person name="Eusebio N."/>
            <person name="Adriana R."/>
            <person name="Vieira A."/>
            <person name="Brugerolle De Fraissinette N."/>
            <person name="Rezende De Castro R."/>
            <person name="Schneider M.P."/>
            <person name="Vasconcelos V."/>
            <person name="Leao P.N."/>
        </authorList>
    </citation>
    <scope>NUCLEOTIDE SEQUENCE</scope>
    <source>
        <strain evidence="1">LEGE 07157</strain>
    </source>
</reference>
<dbReference type="Gene3D" id="1.20.1220.20">
    <property type="entry name" value="Uncharcterised protein PF01724"/>
    <property type="match status" value="1"/>
</dbReference>
<proteinExistence type="predicted"/>
<dbReference type="Pfam" id="PF01724">
    <property type="entry name" value="DUF29"/>
    <property type="match status" value="1"/>
</dbReference>
<comment type="caution">
    <text evidence="1">The sequence shown here is derived from an EMBL/GenBank/DDBJ whole genome shotgun (WGS) entry which is preliminary data.</text>
</comment>
<keyword evidence="2" id="KW-1185">Reference proteome</keyword>
<accession>A0A8J7AZB9</accession>
<dbReference type="PANTHER" id="PTHR34235">
    <property type="entry name" value="SLR1203 PROTEIN-RELATED"/>
    <property type="match status" value="1"/>
</dbReference>
<dbReference type="InterPro" id="IPR002636">
    <property type="entry name" value="DUF29"/>
</dbReference>
<organism evidence="1 2">
    <name type="scientific">Lusitaniella coriacea LEGE 07157</name>
    <dbReference type="NCBI Taxonomy" id="945747"/>
    <lineage>
        <taxon>Bacteria</taxon>
        <taxon>Bacillati</taxon>
        <taxon>Cyanobacteriota</taxon>
        <taxon>Cyanophyceae</taxon>
        <taxon>Spirulinales</taxon>
        <taxon>Lusitaniellaceae</taxon>
        <taxon>Lusitaniella</taxon>
    </lineage>
</organism>
<dbReference type="PANTHER" id="PTHR34235:SF1">
    <property type="entry name" value="SLR0416 PROTEIN"/>
    <property type="match status" value="1"/>
</dbReference>
<protein>
    <submittedName>
        <fullName evidence="1">DUF29 family protein</fullName>
    </submittedName>
</protein>
<gene>
    <name evidence="1" type="ORF">IQ249_06105</name>
</gene>
<dbReference type="AlphaFoldDB" id="A0A8J7AZB9"/>
<dbReference type="Proteomes" id="UP000654482">
    <property type="component" value="Unassembled WGS sequence"/>
</dbReference>
<sequence>MTQELLELRQSILERRYDDALALVDELESMGKQAILRNIESFLVRLLIHLIKNQIEQRFTNSWIASISDSVIQIAKLNIKGNKTAYYIKSEDWQSYLEEAFTQAIRPASVEILDGQLKPKQLEKQIAKTELFNTAKQLLFLTYDTKIVKLPDCIDTVLMNLPGGEDWFEN</sequence>
<name>A0A8J7AZB9_9CYAN</name>
<dbReference type="RefSeq" id="WP_194028566.1">
    <property type="nucleotide sequence ID" value="NZ_JADEWZ010000007.1"/>
</dbReference>
<dbReference type="EMBL" id="JADEWZ010000007">
    <property type="protein sequence ID" value="MBE9115469.1"/>
    <property type="molecule type" value="Genomic_DNA"/>
</dbReference>
<evidence type="ECO:0000313" key="1">
    <source>
        <dbReference type="EMBL" id="MBE9115469.1"/>
    </source>
</evidence>